<proteinExistence type="predicted"/>
<dbReference type="EMBL" id="ANFM02000018">
    <property type="protein sequence ID" value="EOD79506.1"/>
    <property type="molecule type" value="Genomic_DNA"/>
</dbReference>
<reference evidence="1 2" key="1">
    <citation type="journal article" date="2014" name="PLoS ONE">
        <title>Grimontia indica AK16(T), sp. nov., Isolated from a Seawater Sample Reports the Presence of Pathogenic Genes Similar to Vibrio Genus.</title>
        <authorList>
            <person name="Singh A."/>
            <person name="Vaidya B."/>
            <person name="Khatri I."/>
            <person name="Srinivas T.N."/>
            <person name="Subramanian S."/>
            <person name="Korpole S."/>
            <person name="Pinnaka A.K."/>
        </authorList>
    </citation>
    <scope>NUCLEOTIDE SEQUENCE [LARGE SCALE GENOMIC DNA]</scope>
    <source>
        <strain evidence="1 2">AK16</strain>
    </source>
</reference>
<gene>
    <name evidence="1" type="ORF">D515_01300</name>
</gene>
<dbReference type="AlphaFoldDB" id="R1IFK8"/>
<comment type="caution">
    <text evidence="1">The sequence shown here is derived from an EMBL/GenBank/DDBJ whole genome shotgun (WGS) entry which is preliminary data.</text>
</comment>
<evidence type="ECO:0000313" key="2">
    <source>
        <dbReference type="Proteomes" id="UP000011223"/>
    </source>
</evidence>
<evidence type="ECO:0000313" key="1">
    <source>
        <dbReference type="EMBL" id="EOD79506.1"/>
    </source>
</evidence>
<sequence>MDLMLGRKKDPNAKEYRHEKLMIGLSMIEENKMDCSQ</sequence>
<accession>R1IFK8</accession>
<keyword evidence="2" id="KW-1185">Reference proteome</keyword>
<dbReference type="Proteomes" id="UP000011223">
    <property type="component" value="Unassembled WGS sequence"/>
</dbReference>
<protein>
    <submittedName>
        <fullName evidence="1">Uncharacterized protein</fullName>
    </submittedName>
</protein>
<name>R1IFK8_9GAMM</name>
<organism evidence="1 2">
    <name type="scientific">Grimontia indica</name>
    <dbReference type="NCBI Taxonomy" id="1056512"/>
    <lineage>
        <taxon>Bacteria</taxon>
        <taxon>Pseudomonadati</taxon>
        <taxon>Pseudomonadota</taxon>
        <taxon>Gammaproteobacteria</taxon>
        <taxon>Vibrionales</taxon>
        <taxon>Vibrionaceae</taxon>
        <taxon>Grimontia</taxon>
    </lineage>
</organism>